<gene>
    <name evidence="1" type="ORF">SCALOS_LOCUS9726</name>
</gene>
<dbReference type="EMBL" id="CAJVPM010031798">
    <property type="protein sequence ID" value="CAG8680797.1"/>
    <property type="molecule type" value="Genomic_DNA"/>
</dbReference>
<comment type="caution">
    <text evidence="1">The sequence shown here is derived from an EMBL/GenBank/DDBJ whole genome shotgun (WGS) entry which is preliminary data.</text>
</comment>
<evidence type="ECO:0000313" key="2">
    <source>
        <dbReference type="Proteomes" id="UP000789860"/>
    </source>
</evidence>
<sequence>RMNYLIREREGKIYFNHVKGHSGIYENDQADKLAYLGSLKEYIKDFNFLSTNREKIDFYFKKQNKKDDSENATDLYLLEFTRILQLLEENNDKNKLLIKTRNKNIYLMLSENRIEKWLKNNWYRYRSIIKLKAPKEICIRIKNLIDSRTNETEFNSYNTHLWKALWGYINKDNKLLRDHSVFCTFAMTIQ</sequence>
<feature type="non-terminal residue" evidence="1">
    <location>
        <position position="1"/>
    </location>
</feature>
<feature type="non-terminal residue" evidence="1">
    <location>
        <position position="190"/>
    </location>
</feature>
<protein>
    <submittedName>
        <fullName evidence="1">9822_t:CDS:1</fullName>
    </submittedName>
</protein>
<dbReference type="Proteomes" id="UP000789860">
    <property type="component" value="Unassembled WGS sequence"/>
</dbReference>
<reference evidence="1" key="1">
    <citation type="submission" date="2021-06" db="EMBL/GenBank/DDBJ databases">
        <authorList>
            <person name="Kallberg Y."/>
            <person name="Tangrot J."/>
            <person name="Rosling A."/>
        </authorList>
    </citation>
    <scope>NUCLEOTIDE SEQUENCE</scope>
    <source>
        <strain evidence="1">AU212A</strain>
    </source>
</reference>
<name>A0ACA9NXC5_9GLOM</name>
<accession>A0ACA9NXC5</accession>
<organism evidence="1 2">
    <name type="scientific">Scutellospora calospora</name>
    <dbReference type="NCBI Taxonomy" id="85575"/>
    <lineage>
        <taxon>Eukaryota</taxon>
        <taxon>Fungi</taxon>
        <taxon>Fungi incertae sedis</taxon>
        <taxon>Mucoromycota</taxon>
        <taxon>Glomeromycotina</taxon>
        <taxon>Glomeromycetes</taxon>
        <taxon>Diversisporales</taxon>
        <taxon>Gigasporaceae</taxon>
        <taxon>Scutellospora</taxon>
    </lineage>
</organism>
<evidence type="ECO:0000313" key="1">
    <source>
        <dbReference type="EMBL" id="CAG8680797.1"/>
    </source>
</evidence>
<proteinExistence type="predicted"/>
<keyword evidence="2" id="KW-1185">Reference proteome</keyword>